<evidence type="ECO:0000256" key="4">
    <source>
        <dbReference type="ARBA" id="ARBA00022777"/>
    </source>
</evidence>
<dbReference type="InterPro" id="IPR043001">
    <property type="entry name" value="IP5_2-K_N_lobe"/>
</dbReference>
<evidence type="ECO:0000256" key="2">
    <source>
        <dbReference type="ARBA" id="ARBA00022679"/>
    </source>
</evidence>
<evidence type="ECO:0000256" key="3">
    <source>
        <dbReference type="ARBA" id="ARBA00022741"/>
    </source>
</evidence>
<evidence type="ECO:0000313" key="9">
    <source>
        <dbReference type="Proteomes" id="UP000612055"/>
    </source>
</evidence>
<dbReference type="GO" id="GO:0035299">
    <property type="term" value="F:inositol-1,3,4,5,6-pentakisphosphate 2-kinase activity"/>
    <property type="evidence" value="ECO:0007669"/>
    <property type="project" value="UniProtKB-EC"/>
</dbReference>
<keyword evidence="5 6" id="KW-0067">ATP-binding</keyword>
<dbReference type="AlphaFoldDB" id="A0A836BRE7"/>
<keyword evidence="3 6" id="KW-0547">Nucleotide-binding</keyword>
<feature type="region of interest" description="Disordered" evidence="7">
    <location>
        <begin position="164"/>
        <end position="199"/>
    </location>
</feature>
<evidence type="ECO:0000256" key="7">
    <source>
        <dbReference type="SAM" id="MobiDB-lite"/>
    </source>
</evidence>
<dbReference type="Pfam" id="PF06090">
    <property type="entry name" value="Ins_P5_2-kin"/>
    <property type="match status" value="1"/>
</dbReference>
<dbReference type="InterPro" id="IPR009286">
    <property type="entry name" value="Ins_P5_2-kin"/>
</dbReference>
<proteinExistence type="predicted"/>
<dbReference type="GO" id="GO:0032958">
    <property type="term" value="P:inositol phosphate biosynthetic process"/>
    <property type="evidence" value="ECO:0007669"/>
    <property type="project" value="TreeGrafter"/>
</dbReference>
<gene>
    <name evidence="8" type="ORF">HYH03_015263</name>
</gene>
<keyword evidence="2 6" id="KW-0808">Transferase</keyword>
<feature type="region of interest" description="Disordered" evidence="7">
    <location>
        <begin position="480"/>
        <end position="503"/>
    </location>
</feature>
<dbReference type="GO" id="GO:0005524">
    <property type="term" value="F:ATP binding"/>
    <property type="evidence" value="ECO:0007669"/>
    <property type="project" value="UniProtKB-KW"/>
</dbReference>
<dbReference type="EC" id="2.7.1.158" evidence="1 6"/>
<evidence type="ECO:0000256" key="1">
    <source>
        <dbReference type="ARBA" id="ARBA00012023"/>
    </source>
</evidence>
<comment type="catalytic activity">
    <reaction evidence="6">
        <text>1D-myo-inositol 1,3,4,5,6-pentakisphosphate + ATP = 1D-myo-inositol hexakisphosphate + ADP + H(+)</text>
        <dbReference type="Rhea" id="RHEA:20313"/>
        <dbReference type="ChEBI" id="CHEBI:15378"/>
        <dbReference type="ChEBI" id="CHEBI:30616"/>
        <dbReference type="ChEBI" id="CHEBI:57733"/>
        <dbReference type="ChEBI" id="CHEBI:58130"/>
        <dbReference type="ChEBI" id="CHEBI:456216"/>
        <dbReference type="EC" id="2.7.1.158"/>
    </reaction>
</comment>
<feature type="compositionally biased region" description="Low complexity" evidence="7">
    <location>
        <begin position="492"/>
        <end position="503"/>
    </location>
</feature>
<evidence type="ECO:0000256" key="6">
    <source>
        <dbReference type="RuleBase" id="RU364126"/>
    </source>
</evidence>
<dbReference type="EMBL" id="JAEHOE010000118">
    <property type="protein sequence ID" value="KAG2486057.1"/>
    <property type="molecule type" value="Genomic_DNA"/>
</dbReference>
<dbReference type="GO" id="GO:0005634">
    <property type="term" value="C:nucleus"/>
    <property type="evidence" value="ECO:0007669"/>
    <property type="project" value="TreeGrafter"/>
</dbReference>
<sequence>MDWELKGQGAANVVFGYAGDDPSLRGHVLRVRKATAHVASPIDQLVWAGVVEANDGCAVSRELSYIQGVMAPLMGSKYVFPGSPIPLPESLLPLLAPAGADHAHGGKDNGAEVHSTAAPPAGEAFPALLMPDHTTLKAGKAPAGFVGVGPTVCFEMKPKWGLTPGQGVGELPPLPPLPPGGAEGAAAEEERAPKAPAPGSPLLRYPRFMLHMLAKHVEKGSPLSYYNPLDLFSGERGRTRAALRALLQAPSNNLVVFVDGAPTFGVNKKQAAAGAQKRKAQEQLVKAACEAAEAAAAADDALAEAAAGGAELAANGLPLPEVATEAVAAPGDESKKGSGSEAEAEASRAALEKLTEVLKPLVAGAAGEGQAAAEVEGPGPAVGPVLEAVVSLVAEALLREGVLSQVVAVQGMDPVGPEGAVALYQRLQRGVQSGELPLPHPGAPTPTPGPAWQPLLGALRSYLQSATAKDCGVMVTMQRAERAPGASEGTEEQAGGDAAQEAEAQAGRPWIGLLRMPGDGSGSGTGAEEGPCWLYKVALVDLDVKAAAKVGRHAELARELEAVALAHTGLLERYAAEAGWEAPPVEVEVAEGVAAAGDE</sequence>
<evidence type="ECO:0000256" key="5">
    <source>
        <dbReference type="ARBA" id="ARBA00022840"/>
    </source>
</evidence>
<comment type="caution">
    <text evidence="8">The sequence shown here is derived from an EMBL/GenBank/DDBJ whole genome shotgun (WGS) entry which is preliminary data.</text>
</comment>
<evidence type="ECO:0000313" key="8">
    <source>
        <dbReference type="EMBL" id="KAG2486057.1"/>
    </source>
</evidence>
<organism evidence="8 9">
    <name type="scientific">Edaphochlamys debaryana</name>
    <dbReference type="NCBI Taxonomy" id="47281"/>
    <lineage>
        <taxon>Eukaryota</taxon>
        <taxon>Viridiplantae</taxon>
        <taxon>Chlorophyta</taxon>
        <taxon>core chlorophytes</taxon>
        <taxon>Chlorophyceae</taxon>
        <taxon>CS clade</taxon>
        <taxon>Chlamydomonadales</taxon>
        <taxon>Chlamydomonadales incertae sedis</taxon>
        <taxon>Edaphochlamys</taxon>
    </lineage>
</organism>
<comment type="domain">
    <text evidence="6">The EXKPK motif is conserved in inositol-pentakisphosphate 2-kinases of both family 1 and 2.</text>
</comment>
<keyword evidence="4 6" id="KW-0418">Kinase</keyword>
<comment type="function">
    <text evidence="6">Phosphorylates Ins(1,3,4,5,6)P5 at position 2 to form Ins(1,2,3,4,5,6)P6 (InsP6 or phytate).</text>
</comment>
<dbReference type="PANTHER" id="PTHR14456">
    <property type="entry name" value="INOSITOL POLYPHOSPHATE KINASE 1"/>
    <property type="match status" value="1"/>
</dbReference>
<dbReference type="Gene3D" id="3.30.200.110">
    <property type="entry name" value="Inositol-pentakisphosphate 2-kinase, N-lobe"/>
    <property type="match status" value="1"/>
</dbReference>
<dbReference type="OrthoDB" id="272370at2759"/>
<accession>A0A836BRE7</accession>
<keyword evidence="9" id="KW-1185">Reference proteome</keyword>
<dbReference type="PANTHER" id="PTHR14456:SF2">
    <property type="entry name" value="INOSITOL-PENTAKISPHOSPHATE 2-KINASE"/>
    <property type="match status" value="1"/>
</dbReference>
<reference evidence="8" key="1">
    <citation type="journal article" date="2020" name="bioRxiv">
        <title>Comparative genomics of Chlamydomonas.</title>
        <authorList>
            <person name="Craig R.J."/>
            <person name="Hasan A.R."/>
            <person name="Ness R.W."/>
            <person name="Keightley P.D."/>
        </authorList>
    </citation>
    <scope>NUCLEOTIDE SEQUENCE</scope>
    <source>
        <strain evidence="8">CCAP 11/70</strain>
    </source>
</reference>
<protein>
    <recommendedName>
        <fullName evidence="1 6">Inositol-pentakisphosphate 2-kinase</fullName>
        <ecNumber evidence="1 6">2.7.1.158</ecNumber>
    </recommendedName>
</protein>
<dbReference type="Proteomes" id="UP000612055">
    <property type="component" value="Unassembled WGS sequence"/>
</dbReference>
<feature type="region of interest" description="Disordered" evidence="7">
    <location>
        <begin position="328"/>
        <end position="348"/>
    </location>
</feature>
<name>A0A836BRE7_9CHLO</name>